<evidence type="ECO:0008006" key="3">
    <source>
        <dbReference type="Google" id="ProtNLM"/>
    </source>
</evidence>
<comment type="caution">
    <text evidence="1">The sequence shown here is derived from an EMBL/GenBank/DDBJ whole genome shotgun (WGS) entry which is preliminary data.</text>
</comment>
<dbReference type="OrthoDB" id="7342513at2"/>
<dbReference type="EMBL" id="LWQT01000077">
    <property type="protein sequence ID" value="OAN47992.1"/>
    <property type="molecule type" value="Genomic_DNA"/>
</dbReference>
<dbReference type="Gene3D" id="3.40.50.150">
    <property type="entry name" value="Vaccinia Virus protein VP39"/>
    <property type="match status" value="1"/>
</dbReference>
<organism evidence="1 2">
    <name type="scientific">Paramagnetospirillum marisnigri</name>
    <dbReference type="NCBI Taxonomy" id="1285242"/>
    <lineage>
        <taxon>Bacteria</taxon>
        <taxon>Pseudomonadati</taxon>
        <taxon>Pseudomonadota</taxon>
        <taxon>Alphaproteobacteria</taxon>
        <taxon>Rhodospirillales</taxon>
        <taxon>Magnetospirillaceae</taxon>
        <taxon>Paramagnetospirillum</taxon>
    </lineage>
</organism>
<protein>
    <recommendedName>
        <fullName evidence="3">Methyltransferase</fullName>
    </recommendedName>
</protein>
<keyword evidence="2" id="KW-1185">Reference proteome</keyword>
<proteinExistence type="predicted"/>
<dbReference type="SUPFAM" id="SSF53335">
    <property type="entry name" value="S-adenosyl-L-methionine-dependent methyltransferases"/>
    <property type="match status" value="1"/>
</dbReference>
<accession>A0A178MH27</accession>
<evidence type="ECO:0000313" key="1">
    <source>
        <dbReference type="EMBL" id="OAN47992.1"/>
    </source>
</evidence>
<dbReference type="RefSeq" id="WP_068494098.1">
    <property type="nucleotide sequence ID" value="NZ_LWQT01000077.1"/>
</dbReference>
<dbReference type="Proteomes" id="UP000078428">
    <property type="component" value="Unassembled WGS sequence"/>
</dbReference>
<evidence type="ECO:0000313" key="2">
    <source>
        <dbReference type="Proteomes" id="UP000078428"/>
    </source>
</evidence>
<name>A0A178MH27_9PROT</name>
<dbReference type="InterPro" id="IPR029063">
    <property type="entry name" value="SAM-dependent_MTases_sf"/>
</dbReference>
<reference evidence="1 2" key="1">
    <citation type="submission" date="2016-04" db="EMBL/GenBank/DDBJ databases">
        <title>Draft genome sequence of freshwater magnetotactic bacteria Magnetospirillum marisnigri SP-1 and Magnetospirillum moscoviense BB-1.</title>
        <authorList>
            <person name="Koziaeva V."/>
            <person name="Dziuba M.V."/>
            <person name="Ivanov T.M."/>
            <person name="Kuznetsov B."/>
            <person name="Grouzdev D.S."/>
        </authorList>
    </citation>
    <scope>NUCLEOTIDE SEQUENCE [LARGE SCALE GENOMIC DNA]</scope>
    <source>
        <strain evidence="1 2">SP-1</strain>
    </source>
</reference>
<gene>
    <name evidence="1" type="ORF">A6A04_04325</name>
</gene>
<dbReference type="AlphaFoldDB" id="A0A178MH27"/>
<sequence length="251" mass="27754">MIGRGGIWTHFILAAAVARSARAVTDRASADEAEVPFCYADTHGGRGRLRRTSVVETVLAAEAEFGCRWFHDAVRETDCYPGSWVLAGRVVADLPRAVFEADVNDHDPQVIDLAKANRENGWVRFWSHDWFLFLRNRISMPSRPHFVFIDPPADDHRGPGYAIDAAILLDTLGIPYMVSYAVDDPQDPIDQIGRSGLELWRGEWGFGVMLGGGAEAVVLDVLGDLKRLADVLEGDFTMRLPKAAASDDYII</sequence>